<comment type="caution">
    <text evidence="11">The sequence shown here is derived from an EMBL/GenBank/DDBJ whole genome shotgun (WGS) entry which is preliminary data.</text>
</comment>
<feature type="domain" description="NADH-Ubiquinone oxidoreductase (complex I) chain 5 N-terminal" evidence="10">
    <location>
        <begin position="70"/>
        <end position="98"/>
    </location>
</feature>
<dbReference type="Proteomes" id="UP000777784">
    <property type="component" value="Unassembled WGS sequence"/>
</dbReference>
<sequence length="492" mass="52420">MSPSLILYIPMTLLVGGLVVTICGTINRRLAYPVFWVFLAGSTIAALLGLQQVLRFGTLRYELGGWAPPIGIEYVLDPLSAFMAALITCVAVLVMIYAKKSAGDELPGRDTSFYGMSALLLAGLLGIVVTGDLFNLYVFLEIASLAAYALLATGEKRAPLAAFRYVLLGTVSASFYLIGIGLLYSRTGTLNMADMAAQMGGITSFRSVQLAAVFLVTAMGIKMALFPLHLWLPDAYTYAPSTVTGLIAPLMTKVGAYAMIRLLLFVLGPAFIRDDLGATAWIAWVSAAGILAGSIMAIAQKDLKRMLAYSSVSQVAYIGLGIGLGNVFGFIGAVLHILNHALMKACLFLVAGIIRYKHGAISIPQFAGLGRRMPLTMAAFTIAALSMVGLPPAAGFFSKWYLVLGGIESRQWIFVAVILVSSLLNAVYFFNVLEKIYLTRKDDGQEDQAGWDEAPVSMLIPTLILAVGILAAGLANAVIVEGILRKALPPGI</sequence>
<dbReference type="InterPro" id="IPR001516">
    <property type="entry name" value="Proton_antipo_N"/>
</dbReference>
<evidence type="ECO:0000256" key="4">
    <source>
        <dbReference type="ARBA" id="ARBA00022692"/>
    </source>
</evidence>
<evidence type="ECO:0000259" key="10">
    <source>
        <dbReference type="Pfam" id="PF00662"/>
    </source>
</evidence>
<feature type="transmembrane region" description="Helical" evidence="8">
    <location>
        <begin position="278"/>
        <end position="299"/>
    </location>
</feature>
<feature type="domain" description="NADH:quinone oxidoreductase/Mrp antiporter transmembrane" evidence="9">
    <location>
        <begin position="131"/>
        <end position="424"/>
    </location>
</feature>
<feature type="transmembrane region" description="Helical" evidence="8">
    <location>
        <begin position="6"/>
        <end position="27"/>
    </location>
</feature>
<evidence type="ECO:0000256" key="3">
    <source>
        <dbReference type="ARBA" id="ARBA00022475"/>
    </source>
</evidence>
<protein>
    <submittedName>
        <fullName evidence="11">Monovalent cation/H+ antiporter subunit D family protein</fullName>
    </submittedName>
</protein>
<feature type="transmembrane region" description="Helical" evidence="8">
    <location>
        <begin position="210"/>
        <end position="233"/>
    </location>
</feature>
<keyword evidence="6 8" id="KW-0472">Membrane</keyword>
<reference evidence="11" key="1">
    <citation type="submission" date="2021-05" db="EMBL/GenBank/DDBJ databases">
        <title>Energy efficiency and biological interactions define the core microbiome of deep oligotrophic groundwater.</title>
        <authorList>
            <person name="Mehrshad M."/>
            <person name="Lopez-Fernandez M."/>
            <person name="Bell E."/>
            <person name="Bernier-Latmani R."/>
            <person name="Bertilsson S."/>
            <person name="Dopson M."/>
        </authorList>
    </citation>
    <scope>NUCLEOTIDE SEQUENCE</scope>
    <source>
        <strain evidence="11">Modern_marine.mb.64</strain>
    </source>
</reference>
<keyword evidence="5 8" id="KW-1133">Transmembrane helix</keyword>
<evidence type="ECO:0000256" key="5">
    <source>
        <dbReference type="ARBA" id="ARBA00022989"/>
    </source>
</evidence>
<feature type="transmembrane region" description="Helical" evidence="8">
    <location>
        <begin position="111"/>
        <end position="130"/>
    </location>
</feature>
<organism evidence="11 12">
    <name type="scientific">Eiseniibacteriota bacterium</name>
    <dbReference type="NCBI Taxonomy" id="2212470"/>
    <lineage>
        <taxon>Bacteria</taxon>
        <taxon>Candidatus Eiseniibacteriota</taxon>
    </lineage>
</organism>
<feature type="transmembrane region" description="Helical" evidence="8">
    <location>
        <begin position="454"/>
        <end position="479"/>
    </location>
</feature>
<dbReference type="InterPro" id="IPR001750">
    <property type="entry name" value="ND/Mrp_TM"/>
</dbReference>
<evidence type="ECO:0000256" key="8">
    <source>
        <dbReference type="SAM" id="Phobius"/>
    </source>
</evidence>
<dbReference type="Pfam" id="PF00662">
    <property type="entry name" value="Proton_antipo_N"/>
    <property type="match status" value="1"/>
</dbReference>
<dbReference type="EMBL" id="JAHJDP010000038">
    <property type="protein sequence ID" value="MBU2690841.1"/>
    <property type="molecule type" value="Genomic_DNA"/>
</dbReference>
<evidence type="ECO:0000259" key="9">
    <source>
        <dbReference type="Pfam" id="PF00361"/>
    </source>
</evidence>
<evidence type="ECO:0000313" key="12">
    <source>
        <dbReference type="Proteomes" id="UP000777784"/>
    </source>
</evidence>
<accession>A0A948RVP9</accession>
<dbReference type="PANTHER" id="PTHR42703">
    <property type="entry name" value="NADH DEHYDROGENASE"/>
    <property type="match status" value="1"/>
</dbReference>
<dbReference type="GO" id="GO:0008137">
    <property type="term" value="F:NADH dehydrogenase (ubiquinone) activity"/>
    <property type="evidence" value="ECO:0007669"/>
    <property type="project" value="InterPro"/>
</dbReference>
<dbReference type="PRINTS" id="PR01437">
    <property type="entry name" value="NUOXDRDTASE4"/>
</dbReference>
<dbReference type="PANTHER" id="PTHR42703:SF1">
    <property type="entry name" value="NA(+)_H(+) ANTIPORTER SUBUNIT D1"/>
    <property type="match status" value="1"/>
</dbReference>
<dbReference type="GO" id="GO:0042773">
    <property type="term" value="P:ATP synthesis coupled electron transport"/>
    <property type="evidence" value="ECO:0007669"/>
    <property type="project" value="InterPro"/>
</dbReference>
<name>A0A948RVP9_UNCEI</name>
<evidence type="ECO:0000256" key="7">
    <source>
        <dbReference type="RuleBase" id="RU000320"/>
    </source>
</evidence>
<evidence type="ECO:0000313" key="11">
    <source>
        <dbReference type="EMBL" id="MBU2690841.1"/>
    </source>
</evidence>
<feature type="transmembrane region" description="Helical" evidence="8">
    <location>
        <begin position="254"/>
        <end position="272"/>
    </location>
</feature>
<feature type="transmembrane region" description="Helical" evidence="8">
    <location>
        <begin position="412"/>
        <end position="433"/>
    </location>
</feature>
<comment type="subcellular location">
    <subcellularLocation>
        <location evidence="1">Cell membrane</location>
        <topology evidence="1">Multi-pass membrane protein</topology>
    </subcellularLocation>
    <subcellularLocation>
        <location evidence="7">Membrane</location>
        <topology evidence="7">Multi-pass membrane protein</topology>
    </subcellularLocation>
</comment>
<keyword evidence="3" id="KW-1003">Cell membrane</keyword>
<dbReference type="InterPro" id="IPR050586">
    <property type="entry name" value="CPA3_Na-H_Antiporter_D"/>
</dbReference>
<feature type="transmembrane region" description="Helical" evidence="8">
    <location>
        <begin position="165"/>
        <end position="185"/>
    </location>
</feature>
<feature type="transmembrane region" description="Helical" evidence="8">
    <location>
        <begin position="375"/>
        <end position="397"/>
    </location>
</feature>
<dbReference type="GO" id="GO:0005886">
    <property type="term" value="C:plasma membrane"/>
    <property type="evidence" value="ECO:0007669"/>
    <property type="project" value="UniProtKB-SubCell"/>
</dbReference>
<comment type="similarity">
    <text evidence="2">Belongs to the CPA3 antiporters (TC 2.A.63) subunit D family.</text>
</comment>
<evidence type="ECO:0000256" key="2">
    <source>
        <dbReference type="ARBA" id="ARBA00005346"/>
    </source>
</evidence>
<evidence type="ECO:0000256" key="1">
    <source>
        <dbReference type="ARBA" id="ARBA00004651"/>
    </source>
</evidence>
<feature type="transmembrane region" description="Helical" evidence="8">
    <location>
        <begin position="34"/>
        <end position="54"/>
    </location>
</feature>
<feature type="transmembrane region" description="Helical" evidence="8">
    <location>
        <begin position="74"/>
        <end position="99"/>
    </location>
</feature>
<dbReference type="AlphaFoldDB" id="A0A948RVP9"/>
<gene>
    <name evidence="11" type="ORF">KJ970_07910</name>
</gene>
<dbReference type="Pfam" id="PF00361">
    <property type="entry name" value="Proton_antipo_M"/>
    <property type="match status" value="1"/>
</dbReference>
<proteinExistence type="inferred from homology"/>
<keyword evidence="4 7" id="KW-0812">Transmembrane</keyword>
<dbReference type="InterPro" id="IPR003918">
    <property type="entry name" value="NADH_UbQ_OxRdtase"/>
</dbReference>
<evidence type="ECO:0000256" key="6">
    <source>
        <dbReference type="ARBA" id="ARBA00023136"/>
    </source>
</evidence>